<feature type="transmembrane region" description="Helical" evidence="5">
    <location>
        <begin position="344"/>
        <end position="361"/>
    </location>
</feature>
<dbReference type="InterPro" id="IPR012340">
    <property type="entry name" value="NA-bd_OB-fold"/>
</dbReference>
<comment type="caution">
    <text evidence="10">The sequence shown here is derived from an EMBL/GenBank/DDBJ whole genome shotgun (WGS) entry which is preliminary data.</text>
</comment>
<accession>A0A934K3U0</accession>
<dbReference type="Gene3D" id="2.40.50.140">
    <property type="entry name" value="Nucleic acid-binding proteins"/>
    <property type="match status" value="1"/>
</dbReference>
<feature type="transmembrane region" description="Helical" evidence="5">
    <location>
        <begin position="315"/>
        <end position="332"/>
    </location>
</feature>
<name>A0A934K3U0_9BACT</name>
<dbReference type="PANTHER" id="PTHR33507:SF4">
    <property type="entry name" value="NODULATION COMPETITIVENESS PROTEIN NFED"/>
    <property type="match status" value="1"/>
</dbReference>
<feature type="signal peptide" evidence="6">
    <location>
        <begin position="1"/>
        <end position="27"/>
    </location>
</feature>
<keyword evidence="6" id="KW-0732">Signal</keyword>
<feature type="transmembrane region" description="Helical" evidence="5">
    <location>
        <begin position="291"/>
        <end position="308"/>
    </location>
</feature>
<organism evidence="10 11">
    <name type="scientific">Candidatus Nephthysia bennettiae</name>
    <dbReference type="NCBI Taxonomy" id="3127016"/>
    <lineage>
        <taxon>Bacteria</taxon>
        <taxon>Bacillati</taxon>
        <taxon>Candidatus Dormiibacterota</taxon>
        <taxon>Candidatus Dormibacteria</taxon>
        <taxon>Candidatus Dormibacterales</taxon>
        <taxon>Candidatus Dormibacteraceae</taxon>
        <taxon>Candidatus Nephthysia</taxon>
    </lineage>
</organism>
<dbReference type="Pfam" id="PF24961">
    <property type="entry name" value="NfeD_membrane"/>
    <property type="match status" value="1"/>
</dbReference>
<keyword evidence="2 5" id="KW-0812">Transmembrane</keyword>
<protein>
    <submittedName>
        <fullName evidence="10">Nodulation protein NfeD</fullName>
    </submittedName>
</protein>
<evidence type="ECO:0000256" key="6">
    <source>
        <dbReference type="SAM" id="SignalP"/>
    </source>
</evidence>
<feature type="transmembrane region" description="Helical" evidence="5">
    <location>
        <begin position="266"/>
        <end position="285"/>
    </location>
</feature>
<dbReference type="RefSeq" id="WP_338203628.1">
    <property type="nucleotide sequence ID" value="NZ_JAEKNR010000178.1"/>
</dbReference>
<evidence type="ECO:0000259" key="8">
    <source>
        <dbReference type="Pfam" id="PF24961"/>
    </source>
</evidence>
<keyword evidence="3 5" id="KW-1133">Transmembrane helix</keyword>
<gene>
    <name evidence="10" type="ORF">JF922_18055</name>
</gene>
<sequence>MPGLRFGLRPLVAALAVLAALPSQARAASPEVVQAGIDGDINSVTSSYISSTVAHAESEGARLLVLDMNTPGGISSSMDQIVTTLLNSRVPVVAYVAPAGARADSAGLFVAQAADVIAMAPGTNLGSAHPIDASGSNIGGDLGQKILNDAVARVRNLATLHGRNADWCEKAVRQSVNVGADQAVSLHVADLQARDLPALLTALEGRTLHRPHSGEVTLSLSGAALKDASMTLPQQLLHALIDPNVAYVLFLLAIFGLIAEVTTPGAILPGTVGVISAVLALLAFSSLPVNVAGALLMLFAFALFVADIKAPTHGILTAGGLVSLVLGSALLVDTGPVGLGINPWLIAGTSAAMVLLFAFVIRKAVRARSRPAFVGSEALVGTLGEARARLDPGGPVFVAGALWKGVATGGPIAAGTTVRVVGRQGLELSVEAVRATEAAG</sequence>
<reference evidence="10" key="1">
    <citation type="submission" date="2020-10" db="EMBL/GenBank/DDBJ databases">
        <title>Ca. Dormibacterota MAGs.</title>
        <authorList>
            <person name="Montgomery K."/>
        </authorList>
    </citation>
    <scope>NUCLEOTIDE SEQUENCE [LARGE SCALE GENOMIC DNA]</scope>
    <source>
        <strain evidence="10">SC8812_S17_10</strain>
    </source>
</reference>
<dbReference type="SUPFAM" id="SSF52096">
    <property type="entry name" value="ClpP/crotonase"/>
    <property type="match status" value="1"/>
</dbReference>
<evidence type="ECO:0000313" key="11">
    <source>
        <dbReference type="Proteomes" id="UP000612893"/>
    </source>
</evidence>
<evidence type="ECO:0000256" key="2">
    <source>
        <dbReference type="ARBA" id="ARBA00022692"/>
    </source>
</evidence>
<evidence type="ECO:0000256" key="5">
    <source>
        <dbReference type="SAM" id="Phobius"/>
    </source>
</evidence>
<evidence type="ECO:0000259" key="9">
    <source>
        <dbReference type="Pfam" id="PF25145"/>
    </source>
</evidence>
<keyword evidence="11" id="KW-1185">Reference proteome</keyword>
<dbReference type="PANTHER" id="PTHR33507">
    <property type="entry name" value="INNER MEMBRANE PROTEIN YBBJ"/>
    <property type="match status" value="1"/>
</dbReference>
<feature type="domain" description="NfeD integral membrane" evidence="8">
    <location>
        <begin position="244"/>
        <end position="361"/>
    </location>
</feature>
<evidence type="ECO:0000313" key="10">
    <source>
        <dbReference type="EMBL" id="MBJ7599967.1"/>
    </source>
</evidence>
<dbReference type="InterPro" id="IPR056739">
    <property type="entry name" value="NfeD_membrane"/>
</dbReference>
<dbReference type="InterPro" id="IPR056738">
    <property type="entry name" value="NfeD1b_N"/>
</dbReference>
<evidence type="ECO:0000259" key="7">
    <source>
        <dbReference type="Pfam" id="PF01957"/>
    </source>
</evidence>
<evidence type="ECO:0000256" key="4">
    <source>
        <dbReference type="ARBA" id="ARBA00023136"/>
    </source>
</evidence>
<feature type="domain" description="NfeD-like C-terminal" evidence="7">
    <location>
        <begin position="377"/>
        <end position="431"/>
    </location>
</feature>
<evidence type="ECO:0000256" key="1">
    <source>
        <dbReference type="ARBA" id="ARBA00004141"/>
    </source>
</evidence>
<dbReference type="Gene3D" id="3.90.226.10">
    <property type="entry name" value="2-enoyl-CoA Hydratase, Chain A, domain 1"/>
    <property type="match status" value="1"/>
</dbReference>
<dbReference type="InterPro" id="IPR029045">
    <property type="entry name" value="ClpP/crotonase-like_dom_sf"/>
</dbReference>
<dbReference type="InterPro" id="IPR052165">
    <property type="entry name" value="Membrane_assoc_protease"/>
</dbReference>
<feature type="domain" description="NfeD1b N-terminal" evidence="9">
    <location>
        <begin position="36"/>
        <end position="178"/>
    </location>
</feature>
<proteinExistence type="predicted"/>
<dbReference type="AlphaFoldDB" id="A0A934K3U0"/>
<dbReference type="EMBL" id="JAEKNR010000178">
    <property type="protein sequence ID" value="MBJ7599967.1"/>
    <property type="molecule type" value="Genomic_DNA"/>
</dbReference>
<dbReference type="SUPFAM" id="SSF141322">
    <property type="entry name" value="NfeD domain-like"/>
    <property type="match status" value="1"/>
</dbReference>
<feature type="chain" id="PRO_5036933367" evidence="6">
    <location>
        <begin position="28"/>
        <end position="440"/>
    </location>
</feature>
<feature type="transmembrane region" description="Helical" evidence="5">
    <location>
        <begin position="236"/>
        <end position="259"/>
    </location>
</feature>
<dbReference type="GO" id="GO:0016020">
    <property type="term" value="C:membrane"/>
    <property type="evidence" value="ECO:0007669"/>
    <property type="project" value="UniProtKB-SubCell"/>
</dbReference>
<dbReference type="InterPro" id="IPR002810">
    <property type="entry name" value="NfeD-like_C"/>
</dbReference>
<dbReference type="CDD" id="cd07020">
    <property type="entry name" value="Clp_protease_NfeD_1"/>
    <property type="match status" value="1"/>
</dbReference>
<comment type="subcellular location">
    <subcellularLocation>
        <location evidence="1">Membrane</location>
        <topology evidence="1">Multi-pass membrane protein</topology>
    </subcellularLocation>
</comment>
<dbReference type="Proteomes" id="UP000612893">
    <property type="component" value="Unassembled WGS sequence"/>
</dbReference>
<dbReference type="Pfam" id="PF25145">
    <property type="entry name" value="NfeD1b_N"/>
    <property type="match status" value="1"/>
</dbReference>
<evidence type="ECO:0000256" key="3">
    <source>
        <dbReference type="ARBA" id="ARBA00022989"/>
    </source>
</evidence>
<dbReference type="Pfam" id="PF01957">
    <property type="entry name" value="NfeD"/>
    <property type="match status" value="1"/>
</dbReference>
<keyword evidence="4 5" id="KW-0472">Membrane</keyword>